<dbReference type="InterPro" id="IPR051199">
    <property type="entry name" value="LPS_LOS_Heptosyltrfase"/>
</dbReference>
<dbReference type="RefSeq" id="WP_163316669.1">
    <property type="nucleotide sequence ID" value="NZ_JAAGAA010000010.1"/>
</dbReference>
<keyword evidence="2 3" id="KW-0808">Transferase</keyword>
<name>A0A6B2KTA2_9NEIS</name>
<dbReference type="PANTHER" id="PTHR30160:SF1">
    <property type="entry name" value="LIPOPOLYSACCHARIDE 1,2-N-ACETYLGLUCOSAMINETRANSFERASE-RELATED"/>
    <property type="match status" value="1"/>
</dbReference>
<comment type="caution">
    <text evidence="3">The sequence shown here is derived from an EMBL/GenBank/DDBJ whole genome shotgun (WGS) entry which is preliminary data.</text>
</comment>
<protein>
    <submittedName>
        <fullName evidence="3">Putative lipopolysaccharide heptosyltransferase III</fullName>
    </submittedName>
</protein>
<evidence type="ECO:0000256" key="2">
    <source>
        <dbReference type="ARBA" id="ARBA00022679"/>
    </source>
</evidence>
<accession>A0A6B2KTA2</accession>
<dbReference type="GO" id="GO:0009244">
    <property type="term" value="P:lipopolysaccharide core region biosynthetic process"/>
    <property type="evidence" value="ECO:0007669"/>
    <property type="project" value="TreeGrafter"/>
</dbReference>
<gene>
    <name evidence="3" type="primary">rfaQ</name>
    <name evidence="3" type="ORF">GZH52_11850</name>
</gene>
<dbReference type="Gene3D" id="3.40.50.2000">
    <property type="entry name" value="Glycogen Phosphorylase B"/>
    <property type="match status" value="2"/>
</dbReference>
<dbReference type="InterPro" id="IPR002201">
    <property type="entry name" value="Glyco_trans_9"/>
</dbReference>
<dbReference type="Proteomes" id="UP000482578">
    <property type="component" value="Unassembled WGS sequence"/>
</dbReference>
<dbReference type="PANTHER" id="PTHR30160">
    <property type="entry name" value="TETRAACYLDISACCHARIDE 4'-KINASE-RELATED"/>
    <property type="match status" value="1"/>
</dbReference>
<dbReference type="EMBL" id="JAAGAA010000010">
    <property type="protein sequence ID" value="NDV13476.1"/>
    <property type="molecule type" value="Genomic_DNA"/>
</dbReference>
<reference evidence="3 4" key="1">
    <citation type="submission" date="2020-02" db="EMBL/GenBank/DDBJ databases">
        <authorList>
            <person name="Yang Z."/>
        </authorList>
    </citation>
    <scope>NUCLEOTIDE SEQUENCE [LARGE SCALE GENOMIC DNA]</scope>
    <source>
        <strain evidence="3 4">HX-7-9</strain>
    </source>
</reference>
<evidence type="ECO:0000256" key="1">
    <source>
        <dbReference type="ARBA" id="ARBA00022676"/>
    </source>
</evidence>
<proteinExistence type="predicted"/>
<organism evidence="3 4">
    <name type="scientific">Crenobacter caeni</name>
    <dbReference type="NCBI Taxonomy" id="2705474"/>
    <lineage>
        <taxon>Bacteria</taxon>
        <taxon>Pseudomonadati</taxon>
        <taxon>Pseudomonadota</taxon>
        <taxon>Betaproteobacteria</taxon>
        <taxon>Neisseriales</taxon>
        <taxon>Neisseriaceae</taxon>
        <taxon>Crenobacter</taxon>
    </lineage>
</organism>
<sequence length="361" mass="40192">MLKDAIDLGQVRRALVIKLRHHGDVLLASPVLTVLKNHAPHVEIDALVYHDTREMVTLHPAVSEVFTIDRNWKKLGALGQLRAEWSLLKQLKARGYDLVVALNDHNRAALVTRWLGARWSVAPQLPWHGRFFRKSFTHLHARVPGNTRHTAAAHLDALRRLGIYPGTDEQRLVLEPGTSAQDRIRAMLSEYGLSGRDFTVVHPGSRWFFKCWPAERMADLINRLPESCGAVILTGAPSTEEKNMATEILSKVNRPVLDLVGKLSLKELAALIGEARLFVGVDSVPMHMAAAMQTPSVALFGPTLDKVWGPWMSPHKLVMLDMPCRPCDRRGCGGGERSDCIEQIPVEQVLGAVHELMEETA</sequence>
<dbReference type="GO" id="GO:0005829">
    <property type="term" value="C:cytosol"/>
    <property type="evidence" value="ECO:0007669"/>
    <property type="project" value="TreeGrafter"/>
</dbReference>
<keyword evidence="1" id="KW-0328">Glycosyltransferase</keyword>
<evidence type="ECO:0000313" key="4">
    <source>
        <dbReference type="Proteomes" id="UP000482578"/>
    </source>
</evidence>
<dbReference type="Pfam" id="PF01075">
    <property type="entry name" value="Glyco_transf_9"/>
    <property type="match status" value="1"/>
</dbReference>
<dbReference type="InterPro" id="IPR011916">
    <property type="entry name" value="LipoPS_heptosylTferase-III"/>
</dbReference>
<dbReference type="SUPFAM" id="SSF53756">
    <property type="entry name" value="UDP-Glycosyltransferase/glycogen phosphorylase"/>
    <property type="match status" value="1"/>
</dbReference>
<keyword evidence="4" id="KW-1185">Reference proteome</keyword>
<dbReference type="GO" id="GO:0008713">
    <property type="term" value="F:ADP-heptose-lipopolysaccharide heptosyltransferase activity"/>
    <property type="evidence" value="ECO:0007669"/>
    <property type="project" value="TreeGrafter"/>
</dbReference>
<dbReference type="AlphaFoldDB" id="A0A6B2KTA2"/>
<dbReference type="CDD" id="cd03789">
    <property type="entry name" value="GT9_LPS_heptosyltransferase"/>
    <property type="match status" value="1"/>
</dbReference>
<evidence type="ECO:0000313" key="3">
    <source>
        <dbReference type="EMBL" id="NDV13476.1"/>
    </source>
</evidence>
<dbReference type="NCBIfam" id="TIGR02201">
    <property type="entry name" value="heptsyl_trn_III"/>
    <property type="match status" value="1"/>
</dbReference>